<keyword evidence="7" id="KW-0963">Cytoplasm</keyword>
<evidence type="ECO:0000256" key="3">
    <source>
        <dbReference type="ARBA" id="ARBA00004496"/>
    </source>
</evidence>
<dbReference type="RefSeq" id="WP_342372769.1">
    <property type="nucleotide sequence ID" value="NZ_CP115965.1"/>
</dbReference>
<proteinExistence type="predicted"/>
<keyword evidence="9" id="KW-0479">Metal-binding</keyword>
<reference evidence="18 19" key="1">
    <citation type="journal article" date="2023" name="Environ Microbiome">
        <title>A coral-associated actinobacterium mitigates coral bleaching under heat stress.</title>
        <authorList>
            <person name="Li J."/>
            <person name="Zou Y."/>
            <person name="Li Q."/>
            <person name="Zhang J."/>
            <person name="Bourne D.G."/>
            <person name="Lyu Y."/>
            <person name="Liu C."/>
            <person name="Zhang S."/>
        </authorList>
    </citation>
    <scope>NUCLEOTIDE SEQUENCE [LARGE SCALE GENOMIC DNA]</scope>
    <source>
        <strain evidence="18 19">SCSIO 13291</strain>
    </source>
</reference>
<keyword evidence="11" id="KW-0408">Iron</keyword>
<accession>A0ABZ3C8K4</accession>
<keyword evidence="16" id="KW-0472">Membrane</keyword>
<dbReference type="Pfam" id="PF07730">
    <property type="entry name" value="HisKA_3"/>
    <property type="match status" value="1"/>
</dbReference>
<evidence type="ECO:0000256" key="1">
    <source>
        <dbReference type="ARBA" id="ARBA00000085"/>
    </source>
</evidence>
<keyword evidence="10 18" id="KW-0418">Kinase</keyword>
<dbReference type="InterPro" id="IPR011712">
    <property type="entry name" value="Sig_transdc_His_kin_sub3_dim/P"/>
</dbReference>
<evidence type="ECO:0000256" key="2">
    <source>
        <dbReference type="ARBA" id="ARBA00001966"/>
    </source>
</evidence>
<dbReference type="Gene3D" id="3.30.565.10">
    <property type="entry name" value="Histidine kinase-like ATPase, C-terminal domain"/>
    <property type="match status" value="1"/>
</dbReference>
<dbReference type="SMART" id="SM00387">
    <property type="entry name" value="HATPase_c"/>
    <property type="match status" value="1"/>
</dbReference>
<evidence type="ECO:0000256" key="7">
    <source>
        <dbReference type="ARBA" id="ARBA00022490"/>
    </source>
</evidence>
<evidence type="ECO:0000256" key="13">
    <source>
        <dbReference type="ARBA" id="ARBA00023014"/>
    </source>
</evidence>
<dbReference type="InterPro" id="IPR003594">
    <property type="entry name" value="HATPase_dom"/>
</dbReference>
<dbReference type="EMBL" id="CP115965">
    <property type="protein sequence ID" value="WZW98880.1"/>
    <property type="molecule type" value="Genomic_DNA"/>
</dbReference>
<dbReference type="PANTHER" id="PTHR24421">
    <property type="entry name" value="NITRATE/NITRITE SENSOR PROTEIN NARX-RELATED"/>
    <property type="match status" value="1"/>
</dbReference>
<dbReference type="SUPFAM" id="SSF55874">
    <property type="entry name" value="ATPase domain of HSP90 chaperone/DNA topoisomerase II/histidine kinase"/>
    <property type="match status" value="1"/>
</dbReference>
<dbReference type="CDD" id="cd16917">
    <property type="entry name" value="HATPase_UhpB-NarQ-NarX-like"/>
    <property type="match status" value="1"/>
</dbReference>
<evidence type="ECO:0000256" key="10">
    <source>
        <dbReference type="ARBA" id="ARBA00022777"/>
    </source>
</evidence>
<dbReference type="InterPro" id="IPR005467">
    <property type="entry name" value="His_kinase_dom"/>
</dbReference>
<evidence type="ECO:0000259" key="17">
    <source>
        <dbReference type="PROSITE" id="PS50109"/>
    </source>
</evidence>
<feature type="transmembrane region" description="Helical" evidence="16">
    <location>
        <begin position="59"/>
        <end position="79"/>
    </location>
</feature>
<evidence type="ECO:0000256" key="14">
    <source>
        <dbReference type="ARBA" id="ARBA00024827"/>
    </source>
</evidence>
<dbReference type="Gene3D" id="1.20.5.1930">
    <property type="match status" value="1"/>
</dbReference>
<evidence type="ECO:0000313" key="19">
    <source>
        <dbReference type="Proteomes" id="UP001434337"/>
    </source>
</evidence>
<gene>
    <name evidence="18" type="ORF">PCC79_01315</name>
</gene>
<name>A0ABZ3C8K4_9ACTN</name>
<keyword evidence="12" id="KW-0902">Two-component regulatory system</keyword>
<evidence type="ECO:0000256" key="16">
    <source>
        <dbReference type="SAM" id="Phobius"/>
    </source>
</evidence>
<comment type="catalytic activity">
    <reaction evidence="1">
        <text>ATP + protein L-histidine = ADP + protein N-phospho-L-histidine.</text>
        <dbReference type="EC" id="2.7.13.3"/>
    </reaction>
</comment>
<dbReference type="InterPro" id="IPR050482">
    <property type="entry name" value="Sensor_HK_TwoCompSys"/>
</dbReference>
<evidence type="ECO:0000256" key="9">
    <source>
        <dbReference type="ARBA" id="ARBA00022723"/>
    </source>
</evidence>
<evidence type="ECO:0000256" key="6">
    <source>
        <dbReference type="ARBA" id="ARBA00022485"/>
    </source>
</evidence>
<comment type="subcellular location">
    <subcellularLocation>
        <location evidence="3">Cytoplasm</location>
    </subcellularLocation>
</comment>
<evidence type="ECO:0000256" key="15">
    <source>
        <dbReference type="ARBA" id="ARBA00030800"/>
    </source>
</evidence>
<feature type="domain" description="Histidine kinase" evidence="17">
    <location>
        <begin position="116"/>
        <end position="315"/>
    </location>
</feature>
<dbReference type="Proteomes" id="UP001434337">
    <property type="component" value="Chromosome"/>
</dbReference>
<keyword evidence="13" id="KW-0411">Iron-sulfur</keyword>
<dbReference type="InterPro" id="IPR036890">
    <property type="entry name" value="HATPase_C_sf"/>
</dbReference>
<keyword evidence="19" id="KW-1185">Reference proteome</keyword>
<dbReference type="GO" id="GO:0016301">
    <property type="term" value="F:kinase activity"/>
    <property type="evidence" value="ECO:0007669"/>
    <property type="project" value="UniProtKB-KW"/>
</dbReference>
<keyword evidence="16" id="KW-1133">Transmembrane helix</keyword>
<comment type="cofactor">
    <cofactor evidence="2">
        <name>[4Fe-4S] cluster</name>
        <dbReference type="ChEBI" id="CHEBI:49883"/>
    </cofactor>
</comment>
<dbReference type="EC" id="2.7.13.3" evidence="4"/>
<dbReference type="InterPro" id="IPR004358">
    <property type="entry name" value="Sig_transdc_His_kin-like_C"/>
</dbReference>
<dbReference type="Pfam" id="PF02518">
    <property type="entry name" value="HATPase_c"/>
    <property type="match status" value="1"/>
</dbReference>
<protein>
    <recommendedName>
        <fullName evidence="5">Oxygen sensor histidine kinase NreB</fullName>
        <ecNumber evidence="4">2.7.13.3</ecNumber>
    </recommendedName>
    <alternativeName>
        <fullName evidence="15">Nitrogen regulation protein B</fullName>
    </alternativeName>
</protein>
<organism evidence="18 19">
    <name type="scientific">Propioniciclava soli</name>
    <dbReference type="NCBI Taxonomy" id="2775081"/>
    <lineage>
        <taxon>Bacteria</taxon>
        <taxon>Bacillati</taxon>
        <taxon>Actinomycetota</taxon>
        <taxon>Actinomycetes</taxon>
        <taxon>Propionibacteriales</taxon>
        <taxon>Propionibacteriaceae</taxon>
        <taxon>Propioniciclava</taxon>
    </lineage>
</organism>
<comment type="function">
    <text evidence="14">Member of the two-component regulatory system NreB/NreC involved in the control of dissimilatory nitrate/nitrite reduction in response to oxygen. NreB functions as a direct oxygen sensor histidine kinase which is autophosphorylated, in the absence of oxygen, probably at the conserved histidine residue, and transfers its phosphate group probably to a conserved aspartate residue of NreC. NreB/NreC activates the expression of the nitrate (narGHJI) and nitrite (nir) reductase operons, as well as the putative nitrate transporter gene narT.</text>
</comment>
<evidence type="ECO:0000256" key="12">
    <source>
        <dbReference type="ARBA" id="ARBA00023012"/>
    </source>
</evidence>
<feature type="transmembrane region" description="Helical" evidence="16">
    <location>
        <begin position="25"/>
        <end position="47"/>
    </location>
</feature>
<evidence type="ECO:0000256" key="4">
    <source>
        <dbReference type="ARBA" id="ARBA00012438"/>
    </source>
</evidence>
<keyword evidence="6" id="KW-0004">4Fe-4S</keyword>
<evidence type="ECO:0000256" key="8">
    <source>
        <dbReference type="ARBA" id="ARBA00022679"/>
    </source>
</evidence>
<evidence type="ECO:0000256" key="11">
    <source>
        <dbReference type="ARBA" id="ARBA00023004"/>
    </source>
</evidence>
<sequence>MSAPNLTARPHHPRRTASEDRLRNLRLLGMVAPVVFIALVIAGYPFVAQTVGHEHGLNVVGLVMVVAAAGFGWFMYRLIGRAHAEVLLREEELAQAQAQRRVDAERHTAALPERDRIARELHDSLAQVLGVAHLKLQALAARPEVRGSDRLSRDIGELAELCSDGYHDVREAILGLKDSHQPRPALLDHLESYLQRYTRLSGVPTALDADAPGLALTPDAEVQVIRIVQEALSNVRKHADATRATLTVRSTAPQTTFTVTDDGCGFTPLAACPQDGHGYGLAAMRERAESFGGRLTVTSAPGRGTTVVVTVPAAQVLPEALSA</sequence>
<evidence type="ECO:0000313" key="18">
    <source>
        <dbReference type="EMBL" id="WZW98880.1"/>
    </source>
</evidence>
<keyword evidence="8" id="KW-0808">Transferase</keyword>
<dbReference type="PROSITE" id="PS50109">
    <property type="entry name" value="HIS_KIN"/>
    <property type="match status" value="1"/>
</dbReference>
<keyword evidence="16" id="KW-0812">Transmembrane</keyword>
<evidence type="ECO:0000256" key="5">
    <source>
        <dbReference type="ARBA" id="ARBA00017322"/>
    </source>
</evidence>
<dbReference type="PRINTS" id="PR00344">
    <property type="entry name" value="BCTRLSENSOR"/>
</dbReference>